<name>A0ABW8IH63_9GAMM</name>
<dbReference type="Proteomes" id="UP001620409">
    <property type="component" value="Unassembled WGS sequence"/>
</dbReference>
<reference evidence="2 3" key="1">
    <citation type="submission" date="2020-10" db="EMBL/GenBank/DDBJ databases">
        <title>Phylogeny of dyella-like bacteria.</title>
        <authorList>
            <person name="Fu J."/>
        </authorList>
    </citation>
    <scope>NUCLEOTIDE SEQUENCE [LARGE SCALE GENOMIC DNA]</scope>
    <source>
        <strain evidence="2 3">DHG40</strain>
    </source>
</reference>
<evidence type="ECO:0000313" key="2">
    <source>
        <dbReference type="EMBL" id="MFK2854541.1"/>
    </source>
</evidence>
<protein>
    <submittedName>
        <fullName evidence="2">Homocitrate synthase</fullName>
    </submittedName>
</protein>
<keyword evidence="3" id="KW-1185">Reference proteome</keyword>
<dbReference type="InterPro" id="IPR013785">
    <property type="entry name" value="Aldolase_TIM"/>
</dbReference>
<dbReference type="SUPFAM" id="SSF51569">
    <property type="entry name" value="Aldolase"/>
    <property type="match status" value="1"/>
</dbReference>
<proteinExistence type="predicted"/>
<evidence type="ECO:0000256" key="1">
    <source>
        <dbReference type="SAM" id="MobiDB-lite"/>
    </source>
</evidence>
<organism evidence="2 3">
    <name type="scientific">Dyella humi</name>
    <dbReference type="NCBI Taxonomy" id="1770547"/>
    <lineage>
        <taxon>Bacteria</taxon>
        <taxon>Pseudomonadati</taxon>
        <taxon>Pseudomonadota</taxon>
        <taxon>Gammaproteobacteria</taxon>
        <taxon>Lysobacterales</taxon>
        <taxon>Rhodanobacteraceae</taxon>
        <taxon>Dyella</taxon>
    </lineage>
</organism>
<feature type="region of interest" description="Disordered" evidence="1">
    <location>
        <begin position="429"/>
        <end position="448"/>
    </location>
</feature>
<evidence type="ECO:0000313" key="3">
    <source>
        <dbReference type="Proteomes" id="UP001620409"/>
    </source>
</evidence>
<dbReference type="EMBL" id="JADIKI010000022">
    <property type="protein sequence ID" value="MFK2854541.1"/>
    <property type="molecule type" value="Genomic_DNA"/>
</dbReference>
<accession>A0ABW8IH63</accession>
<dbReference type="RefSeq" id="WP_380009227.1">
    <property type="nucleotide sequence ID" value="NZ_JADIKI010000022.1"/>
</dbReference>
<gene>
    <name evidence="2" type="ORF">ISP18_08055</name>
</gene>
<sequence>MSSMQALENARAILAEADAKLDKLRGIEPYLIDLSLRENPVGSNVGQTLADKLSILPKLRAFGFKHISLGTLDYDMPDELEVDDDFMRHLHAHDIDMTGCFAFTALGIEKDGVFTPSPSQGKLKNYGVPNTVHEIYLSKDGMAKYGVYDFETLCRSLPASIRWLQENIRGDHGGAPRIFINIVDGCDAFASNLEETCQALALLAEQPIAGVTIEDDRGTFLPFQVGAYVKVIRNFLPPPFKILVHIHGGAGFENASVMEALLNGADGIWGGLPKRAAIIGHASIGELLANLARLGNPHVESFDMENLLPLATHLQELDEKGAVPDDLPILGHNAYRLTFTAFRQTTHRFMDLAPEMLGGRYGYRVCAVISDWPVIAHRLSEITGRSVDDFPEKPMRQMIRLMRRDLRAGERIDYDKPPQLLQLYERAKSNLEQPGPPSSSADHVSTLS</sequence>
<dbReference type="Gene3D" id="3.20.20.70">
    <property type="entry name" value="Aldolase class I"/>
    <property type="match status" value="1"/>
</dbReference>
<feature type="compositionally biased region" description="Polar residues" evidence="1">
    <location>
        <begin position="438"/>
        <end position="448"/>
    </location>
</feature>
<comment type="caution">
    <text evidence="2">The sequence shown here is derived from an EMBL/GenBank/DDBJ whole genome shotgun (WGS) entry which is preliminary data.</text>
</comment>